<dbReference type="AlphaFoldDB" id="B1FPS8"/>
<evidence type="ECO:0000256" key="1">
    <source>
        <dbReference type="SAM" id="SignalP"/>
    </source>
</evidence>
<gene>
    <name evidence="2" type="ORF">BamIOP4010DRAFT_6042</name>
</gene>
<keyword evidence="1" id="KW-0732">Signal</keyword>
<dbReference type="EMBL" id="ABLC01000286">
    <property type="protein sequence ID" value="EDT00446.1"/>
    <property type="molecule type" value="Genomic_DNA"/>
</dbReference>
<evidence type="ECO:0000313" key="3">
    <source>
        <dbReference type="Proteomes" id="UP000005463"/>
    </source>
</evidence>
<reference evidence="2 3" key="1">
    <citation type="submission" date="2008-03" db="EMBL/GenBank/DDBJ databases">
        <title>Sequencing of the draft genome and assembly of Burkholderia ambifaria IOP40-10.</title>
        <authorList>
            <consortium name="US DOE Joint Genome Institute (JGI-PGF)"/>
            <person name="Copeland A."/>
            <person name="Lucas S."/>
            <person name="Lapidus A."/>
            <person name="Glavina del Rio T."/>
            <person name="Dalin E."/>
            <person name="Tice H."/>
            <person name="Bruce D."/>
            <person name="Goodwin L."/>
            <person name="Pitluck S."/>
            <person name="Larimer F."/>
            <person name="Land M.L."/>
            <person name="Hauser L."/>
            <person name="Tiedje J."/>
            <person name="Richardson P."/>
        </authorList>
    </citation>
    <scope>NUCLEOTIDE SEQUENCE [LARGE SCALE GENOMIC DNA]</scope>
    <source>
        <strain evidence="2 3">IOP40-10</strain>
    </source>
</reference>
<evidence type="ECO:0000313" key="2">
    <source>
        <dbReference type="EMBL" id="EDT00446.1"/>
    </source>
</evidence>
<dbReference type="Proteomes" id="UP000005463">
    <property type="component" value="Unassembled WGS sequence"/>
</dbReference>
<proteinExistence type="predicted"/>
<organism evidence="2 3">
    <name type="scientific">Burkholderia ambifaria IOP40-10</name>
    <dbReference type="NCBI Taxonomy" id="396596"/>
    <lineage>
        <taxon>Bacteria</taxon>
        <taxon>Pseudomonadati</taxon>
        <taxon>Pseudomonadota</taxon>
        <taxon>Betaproteobacteria</taxon>
        <taxon>Burkholderiales</taxon>
        <taxon>Burkholderiaceae</taxon>
        <taxon>Burkholderia</taxon>
        <taxon>Burkholderia cepacia complex</taxon>
    </lineage>
</organism>
<feature type="chain" id="PRO_5002761818" evidence="1">
    <location>
        <begin position="20"/>
        <end position="75"/>
    </location>
</feature>
<protein>
    <submittedName>
        <fullName evidence="2">Uncharacterized protein</fullName>
    </submittedName>
</protein>
<sequence length="75" mass="7652">MCCVTCTKVMSRTSFSAFAANRTTAYANSSSTGSAIGWPTARPNPSTISFSSSGTDTAAAFASTSSTIAANTRVR</sequence>
<accession>B1FPS8</accession>
<feature type="signal peptide" evidence="1">
    <location>
        <begin position="1"/>
        <end position="19"/>
    </location>
</feature>
<comment type="caution">
    <text evidence="2">The sequence shown here is derived from an EMBL/GenBank/DDBJ whole genome shotgun (WGS) entry which is preliminary data.</text>
</comment>
<name>B1FPS8_9BURK</name>